<dbReference type="EMBL" id="KV011878">
    <property type="protein sequence ID" value="KZV25423.1"/>
    <property type="molecule type" value="Genomic_DNA"/>
</dbReference>
<evidence type="ECO:0000259" key="4">
    <source>
        <dbReference type="Pfam" id="PF22936"/>
    </source>
</evidence>
<dbReference type="Pfam" id="PF14244">
    <property type="entry name" value="Retrotran_gag_3"/>
    <property type="match status" value="1"/>
</dbReference>
<sequence length="600" mass="68067">MANNFDDPLYIHPCDTRGMNLVNEQLIGVENYGIWSRAMLIALRAKNKLAMIDGSYSRPAIGSPTLRQWERCNALVLSWIMNTVSKEIFGGIVYASDASTVWADLKEQFDKINGSRIFSLHREIGRLTQGNTTISNYYCKLKQLWDEYSALVTLPSCECDTAKKYLEHEQQQRLLQFLMGLNDSYMNVRSQILMMNPLPTVGQAFSLLSQEESHRTLSTTDNQVAAFYTKQSKNDNSAKEVTCEYCHWNGHTKADCYRLIGYPPGHRLYKIPNKGPNKKMMYRDNLRNKKASAGSNMVEGNVSEGTSSNAVQNAPLFTSAQYAEILKLLGNTSVQSEGTPTVNMAGTDSKAVISEWIIDTGANEHMIGDLSLLQRSTSLVDSTSTVRLPNGSKVSISKVGSTFLSESIELQNVLYVPHFQFNILSVSKFTKAHGCFVTFYPDFCIFQDLKTRRVMGIGKERQGLYHFTTKTIQETNFRDIVTLSSHMFQCNNFQSRSTNNVPCKSVDINTWHKILGHMSITRMQLLPFVSKNDSISHCSICPISKQSRLPFPHASETKYFYHFQVIHMDIWGPFHTPTYNGERYFLTIVDDYSRGTWVYL</sequence>
<dbReference type="InterPro" id="IPR029472">
    <property type="entry name" value="Copia-like_N"/>
</dbReference>
<feature type="domain" description="Retrotransposon gag" evidence="1">
    <location>
        <begin position="78"/>
        <end position="182"/>
    </location>
</feature>
<dbReference type="InterPro" id="IPR005162">
    <property type="entry name" value="Retrotrans_gag_dom"/>
</dbReference>
<evidence type="ECO:0000259" key="1">
    <source>
        <dbReference type="Pfam" id="PF03732"/>
    </source>
</evidence>
<evidence type="ECO:0000259" key="3">
    <source>
        <dbReference type="Pfam" id="PF14244"/>
    </source>
</evidence>
<feature type="domain" description="Retrotransposon Copia-like N-terminal" evidence="3">
    <location>
        <begin position="12"/>
        <end position="60"/>
    </location>
</feature>
<name>A0A2Z7AVB0_9LAMI</name>
<dbReference type="Pfam" id="PF13976">
    <property type="entry name" value="gag_pre-integrs"/>
    <property type="match status" value="1"/>
</dbReference>
<reference evidence="5 6" key="1">
    <citation type="journal article" date="2015" name="Proc. Natl. Acad. Sci. U.S.A.">
        <title>The resurrection genome of Boea hygrometrica: A blueprint for survival of dehydration.</title>
        <authorList>
            <person name="Xiao L."/>
            <person name="Yang G."/>
            <person name="Zhang L."/>
            <person name="Yang X."/>
            <person name="Zhao S."/>
            <person name="Ji Z."/>
            <person name="Zhou Q."/>
            <person name="Hu M."/>
            <person name="Wang Y."/>
            <person name="Chen M."/>
            <person name="Xu Y."/>
            <person name="Jin H."/>
            <person name="Xiao X."/>
            <person name="Hu G."/>
            <person name="Bao F."/>
            <person name="Hu Y."/>
            <person name="Wan P."/>
            <person name="Li L."/>
            <person name="Deng X."/>
            <person name="Kuang T."/>
            <person name="Xiang C."/>
            <person name="Zhu J.K."/>
            <person name="Oliver M.J."/>
            <person name="He Y."/>
        </authorList>
    </citation>
    <scope>NUCLEOTIDE SEQUENCE [LARGE SCALE GENOMIC DNA]</scope>
    <source>
        <strain evidence="6">cv. XS01</strain>
    </source>
</reference>
<evidence type="ECO:0000259" key="2">
    <source>
        <dbReference type="Pfam" id="PF13976"/>
    </source>
</evidence>
<dbReference type="SUPFAM" id="SSF53098">
    <property type="entry name" value="Ribonuclease H-like"/>
    <property type="match status" value="1"/>
</dbReference>
<dbReference type="InterPro" id="IPR012337">
    <property type="entry name" value="RNaseH-like_sf"/>
</dbReference>
<feature type="domain" description="Retrovirus-related Pol polyprotein from transposon TNT 1-94-like beta-barrel" evidence="4">
    <location>
        <begin position="356"/>
        <end position="432"/>
    </location>
</feature>
<organism evidence="5 6">
    <name type="scientific">Dorcoceras hygrometricum</name>
    <dbReference type="NCBI Taxonomy" id="472368"/>
    <lineage>
        <taxon>Eukaryota</taxon>
        <taxon>Viridiplantae</taxon>
        <taxon>Streptophyta</taxon>
        <taxon>Embryophyta</taxon>
        <taxon>Tracheophyta</taxon>
        <taxon>Spermatophyta</taxon>
        <taxon>Magnoliopsida</taxon>
        <taxon>eudicotyledons</taxon>
        <taxon>Gunneridae</taxon>
        <taxon>Pentapetalae</taxon>
        <taxon>asterids</taxon>
        <taxon>lamiids</taxon>
        <taxon>Lamiales</taxon>
        <taxon>Gesneriaceae</taxon>
        <taxon>Didymocarpoideae</taxon>
        <taxon>Trichosporeae</taxon>
        <taxon>Loxocarpinae</taxon>
        <taxon>Dorcoceras</taxon>
    </lineage>
</organism>
<proteinExistence type="predicted"/>
<dbReference type="PANTHER" id="PTHR37610:SF78">
    <property type="entry name" value="GAG-POLYPEPTIDE OF LTR COPIA-TYPE-RELATED"/>
    <property type="match status" value="1"/>
</dbReference>
<dbReference type="Gene3D" id="3.30.420.10">
    <property type="entry name" value="Ribonuclease H-like superfamily/Ribonuclease H"/>
    <property type="match status" value="1"/>
</dbReference>
<dbReference type="OrthoDB" id="5544992at2759"/>
<dbReference type="Pfam" id="PF22936">
    <property type="entry name" value="Pol_BBD"/>
    <property type="match status" value="1"/>
</dbReference>
<dbReference type="Proteomes" id="UP000250235">
    <property type="component" value="Unassembled WGS sequence"/>
</dbReference>
<dbReference type="InterPro" id="IPR054722">
    <property type="entry name" value="PolX-like_BBD"/>
</dbReference>
<dbReference type="Pfam" id="PF03732">
    <property type="entry name" value="Retrotrans_gag"/>
    <property type="match status" value="1"/>
</dbReference>
<dbReference type="PANTHER" id="PTHR37610">
    <property type="entry name" value="CCHC-TYPE DOMAIN-CONTAINING PROTEIN"/>
    <property type="match status" value="1"/>
</dbReference>
<dbReference type="AlphaFoldDB" id="A0A2Z7AVB0"/>
<evidence type="ECO:0000313" key="5">
    <source>
        <dbReference type="EMBL" id="KZV25423.1"/>
    </source>
</evidence>
<accession>A0A2Z7AVB0</accession>
<protein>
    <recommendedName>
        <fullName evidence="7">Retrotransposon Copia-like N-terminal domain-containing protein</fullName>
    </recommendedName>
</protein>
<evidence type="ECO:0008006" key="7">
    <source>
        <dbReference type="Google" id="ProtNLM"/>
    </source>
</evidence>
<feature type="domain" description="GAG-pre-integrase" evidence="2">
    <location>
        <begin position="487"/>
        <end position="546"/>
    </location>
</feature>
<dbReference type="InterPro" id="IPR025724">
    <property type="entry name" value="GAG-pre-integrase_dom"/>
</dbReference>
<evidence type="ECO:0000313" key="6">
    <source>
        <dbReference type="Proteomes" id="UP000250235"/>
    </source>
</evidence>
<gene>
    <name evidence="5" type="ORF">F511_19803</name>
</gene>
<dbReference type="GO" id="GO:0003676">
    <property type="term" value="F:nucleic acid binding"/>
    <property type="evidence" value="ECO:0007669"/>
    <property type="project" value="InterPro"/>
</dbReference>
<dbReference type="InterPro" id="IPR036397">
    <property type="entry name" value="RNaseH_sf"/>
</dbReference>
<keyword evidence="6" id="KW-1185">Reference proteome</keyword>